<name>A0A6J5AI86_9BURK</name>
<evidence type="ECO:0000313" key="8">
    <source>
        <dbReference type="EMBL" id="CAB3670671.1"/>
    </source>
</evidence>
<dbReference type="InterPro" id="IPR051258">
    <property type="entry name" value="Diverse_Substrate_Transporter"/>
</dbReference>
<feature type="domain" description="EamA" evidence="7">
    <location>
        <begin position="189"/>
        <end position="324"/>
    </location>
</feature>
<keyword evidence="5 6" id="KW-0472">Membrane</keyword>
<evidence type="ECO:0000256" key="6">
    <source>
        <dbReference type="SAM" id="Phobius"/>
    </source>
</evidence>
<accession>A0A6J5AI86</accession>
<feature type="domain" description="EamA" evidence="7">
    <location>
        <begin position="33"/>
        <end position="171"/>
    </location>
</feature>
<feature type="transmembrane region" description="Helical" evidence="6">
    <location>
        <begin position="35"/>
        <end position="59"/>
    </location>
</feature>
<evidence type="ECO:0000256" key="4">
    <source>
        <dbReference type="ARBA" id="ARBA00022989"/>
    </source>
</evidence>
<feature type="transmembrane region" description="Helical" evidence="6">
    <location>
        <begin position="127"/>
        <end position="147"/>
    </location>
</feature>
<evidence type="ECO:0000259" key="7">
    <source>
        <dbReference type="Pfam" id="PF00892"/>
    </source>
</evidence>
<sequence length="339" mass="36545">MNKPIEFPVTPVSDRGNPSAGLVAQSIRSGYWKGVAFCVMATVLMGVMFPVMTSALVYVDPFTFTSLRYLIAGAAFLALLLIKEGKGALKANGESFALAWLLGSVGFCGFGSFVFLGQQLAGREGALTASIMMATQPMMGLLVNSIVRKHRPPFYSFLFILMSFAGVSLVVTKGDVTAVLREPQHYSANALIVLGALCWVIYTFSASHFKRWSALKYTTMTTWLGLTTIIGLNVVLFALHVVPVPSATALHAIVPHLLYMGPIAGFIAILFWNMGNKILTPLNGVLFMDVLPVTTFVVSSLTGVVPGHWQIAGACMTGAALIFNNIYLRRQARKPALQG</sequence>
<feature type="transmembrane region" description="Helical" evidence="6">
    <location>
        <begin position="311"/>
        <end position="328"/>
    </location>
</feature>
<dbReference type="InterPro" id="IPR000620">
    <property type="entry name" value="EamA_dom"/>
</dbReference>
<comment type="subcellular location">
    <subcellularLocation>
        <location evidence="1">Cell membrane</location>
        <topology evidence="1">Multi-pass membrane protein</topology>
    </subcellularLocation>
</comment>
<organism evidence="8 9">
    <name type="scientific">Paraburkholderia sediminicola</name>
    <dbReference type="NCBI Taxonomy" id="458836"/>
    <lineage>
        <taxon>Bacteria</taxon>
        <taxon>Pseudomonadati</taxon>
        <taxon>Pseudomonadota</taxon>
        <taxon>Betaproteobacteria</taxon>
        <taxon>Burkholderiales</taxon>
        <taxon>Burkholderiaceae</taxon>
        <taxon>Paraburkholderia</taxon>
    </lineage>
</organism>
<dbReference type="PANTHER" id="PTHR42920:SF14">
    <property type="entry name" value="TRANSPORTER, DRUG_METABOLITE EXPORTER FAMILY"/>
    <property type="match status" value="1"/>
</dbReference>
<feature type="transmembrane region" description="Helical" evidence="6">
    <location>
        <begin position="95"/>
        <end position="115"/>
    </location>
</feature>
<dbReference type="SUPFAM" id="SSF103481">
    <property type="entry name" value="Multidrug resistance efflux transporter EmrE"/>
    <property type="match status" value="1"/>
</dbReference>
<dbReference type="GO" id="GO:0005886">
    <property type="term" value="C:plasma membrane"/>
    <property type="evidence" value="ECO:0007669"/>
    <property type="project" value="UniProtKB-SubCell"/>
</dbReference>
<dbReference type="GeneID" id="97040716"/>
<protein>
    <recommendedName>
        <fullName evidence="7">EamA domain-containing protein</fullName>
    </recommendedName>
</protein>
<dbReference type="Proteomes" id="UP000494255">
    <property type="component" value="Unassembled WGS sequence"/>
</dbReference>
<feature type="transmembrane region" description="Helical" evidence="6">
    <location>
        <begin position="223"/>
        <end position="242"/>
    </location>
</feature>
<feature type="transmembrane region" description="Helical" evidence="6">
    <location>
        <begin position="248"/>
        <end position="272"/>
    </location>
</feature>
<dbReference type="InterPro" id="IPR037185">
    <property type="entry name" value="EmrE-like"/>
</dbReference>
<keyword evidence="2" id="KW-1003">Cell membrane</keyword>
<feature type="transmembrane region" description="Helical" evidence="6">
    <location>
        <begin position="284"/>
        <end position="305"/>
    </location>
</feature>
<evidence type="ECO:0000313" key="9">
    <source>
        <dbReference type="Proteomes" id="UP000494255"/>
    </source>
</evidence>
<evidence type="ECO:0000256" key="5">
    <source>
        <dbReference type="ARBA" id="ARBA00023136"/>
    </source>
</evidence>
<dbReference type="EMBL" id="CADIKC010000002">
    <property type="protein sequence ID" value="CAB3670671.1"/>
    <property type="molecule type" value="Genomic_DNA"/>
</dbReference>
<feature type="transmembrane region" description="Helical" evidence="6">
    <location>
        <begin position="65"/>
        <end position="83"/>
    </location>
</feature>
<gene>
    <name evidence="8" type="ORF">LMG24238_02079</name>
</gene>
<dbReference type="Pfam" id="PF00892">
    <property type="entry name" value="EamA"/>
    <property type="match status" value="2"/>
</dbReference>
<keyword evidence="9" id="KW-1185">Reference proteome</keyword>
<proteinExistence type="predicted"/>
<evidence type="ECO:0000256" key="3">
    <source>
        <dbReference type="ARBA" id="ARBA00022692"/>
    </source>
</evidence>
<dbReference type="PANTHER" id="PTHR42920">
    <property type="entry name" value="OS03G0707200 PROTEIN-RELATED"/>
    <property type="match status" value="1"/>
</dbReference>
<reference evidence="8 9" key="1">
    <citation type="submission" date="2020-04" db="EMBL/GenBank/DDBJ databases">
        <authorList>
            <person name="De Canck E."/>
        </authorList>
    </citation>
    <scope>NUCLEOTIDE SEQUENCE [LARGE SCALE GENOMIC DNA]</scope>
    <source>
        <strain evidence="8 9">LMG 24238</strain>
    </source>
</reference>
<dbReference type="RefSeq" id="WP_175050337.1">
    <property type="nucleotide sequence ID" value="NZ_CADIKC010000002.1"/>
</dbReference>
<keyword evidence="4 6" id="KW-1133">Transmembrane helix</keyword>
<dbReference type="AlphaFoldDB" id="A0A6J5AI86"/>
<feature type="transmembrane region" description="Helical" evidence="6">
    <location>
        <begin position="184"/>
        <end position="202"/>
    </location>
</feature>
<feature type="transmembrane region" description="Helical" evidence="6">
    <location>
        <begin position="154"/>
        <end position="172"/>
    </location>
</feature>
<evidence type="ECO:0000256" key="1">
    <source>
        <dbReference type="ARBA" id="ARBA00004651"/>
    </source>
</evidence>
<keyword evidence="3 6" id="KW-0812">Transmembrane</keyword>
<evidence type="ECO:0000256" key="2">
    <source>
        <dbReference type="ARBA" id="ARBA00022475"/>
    </source>
</evidence>